<dbReference type="EMBL" id="LGRX02027092">
    <property type="protein sequence ID" value="KAK3249834.1"/>
    <property type="molecule type" value="Genomic_DNA"/>
</dbReference>
<reference evidence="3" key="2">
    <citation type="submission" date="2023-06" db="EMBL/GenBank/DDBJ databases">
        <title>Long-read-based genome assembly of the green algal bacterivore Cymbomonas tetramitiformis.</title>
        <authorList>
            <person name="Gyaltshen Y."/>
            <person name="Rozenberg A."/>
            <person name="Paasch A."/>
            <person name="Burns J.A."/>
            <person name="Warring S."/>
            <person name="Larson R."/>
            <person name="Maurer-Alcala X."/>
            <person name="Dacks J."/>
            <person name="Kim E."/>
        </authorList>
    </citation>
    <scope>NUCLEOTIDE SEQUENCE</scope>
    <source>
        <strain evidence="3">PLY_AMNH</strain>
    </source>
</reference>
<evidence type="ECO:0000256" key="1">
    <source>
        <dbReference type="SAM" id="Coils"/>
    </source>
</evidence>
<accession>A0AAE0F381</accession>
<dbReference type="Proteomes" id="UP001190700">
    <property type="component" value="Unassembled WGS sequence"/>
</dbReference>
<evidence type="ECO:0000313" key="4">
    <source>
        <dbReference type="EMBL" id="KAK3249838.1"/>
    </source>
</evidence>
<dbReference type="AlphaFoldDB" id="A0AAE0F381"/>
<reference evidence="3 5" key="1">
    <citation type="journal article" date="2015" name="Genome Biol. Evol.">
        <title>Comparative Genomics of a Bacterivorous Green Alga Reveals Evolutionary Causalities and Consequences of Phago-Mixotrophic Mode of Nutrition.</title>
        <authorList>
            <person name="Burns J.A."/>
            <person name="Paasch A."/>
            <person name="Narechania A."/>
            <person name="Kim E."/>
        </authorList>
    </citation>
    <scope>NUCLEOTIDE SEQUENCE [LARGE SCALE GENOMIC DNA]</scope>
    <source>
        <strain evidence="3">PLY_AMNH</strain>
    </source>
</reference>
<protein>
    <submittedName>
        <fullName evidence="3">Uncharacterized protein</fullName>
    </submittedName>
</protein>
<proteinExistence type="predicted"/>
<keyword evidence="1" id="KW-0175">Coiled coil</keyword>
<name>A0AAE0F381_9CHLO</name>
<comment type="caution">
    <text evidence="3">The sequence shown here is derived from an EMBL/GenBank/DDBJ whole genome shotgun (WGS) entry which is preliminary data.</text>
</comment>
<evidence type="ECO:0000256" key="2">
    <source>
        <dbReference type="SAM" id="MobiDB-lite"/>
    </source>
</evidence>
<gene>
    <name evidence="4" type="ORF">CYMTET_40755</name>
    <name evidence="3" type="ORF">CYMTET_40756</name>
</gene>
<feature type="region of interest" description="Disordered" evidence="2">
    <location>
        <begin position="320"/>
        <end position="353"/>
    </location>
</feature>
<feature type="coiled-coil region" evidence="1">
    <location>
        <begin position="40"/>
        <end position="109"/>
    </location>
</feature>
<keyword evidence="5" id="KW-1185">Reference proteome</keyword>
<dbReference type="EMBL" id="LGRX02027091">
    <property type="protein sequence ID" value="KAK3249838.1"/>
    <property type="molecule type" value="Genomic_DNA"/>
</dbReference>
<sequence length="390" mass="44609">MGRKFRPELGDSLRIQGKNDNVNLDKYEHIVTIKQQDSIIHDLNRMLSQNQLENERLKLDIEAKSRENDSLAKQLDKSNGYARAQDYHVEAAKAAKRANEEVVMSLKQECADGRQRERALSARAERADEQCSLLKVSLSKQQGVILELQAERERLQLASSDSDRCTEQLNYKLLCREGQLRVTEEENRKAHEHISFVESERDAMQRRVEQAQIQCEAQIPEMKRLQAEKQQLLQRLAAAESSNSRLQHLNLVNKDRRANLERQLQDSEFESSKKGRVLDKHAARVHELVMREVPGLIVEKGLLVPKEASASRLEHQAFVGGAPSARPAPEVQRQKTRIKSSKTKGLDKQEKGKREVAAIEYALSEKNCKDHLSVSQCDSSYEDIEKRYLA</sequence>
<organism evidence="3 5">
    <name type="scientific">Cymbomonas tetramitiformis</name>
    <dbReference type="NCBI Taxonomy" id="36881"/>
    <lineage>
        <taxon>Eukaryota</taxon>
        <taxon>Viridiplantae</taxon>
        <taxon>Chlorophyta</taxon>
        <taxon>Pyramimonadophyceae</taxon>
        <taxon>Pyramimonadales</taxon>
        <taxon>Pyramimonadaceae</taxon>
        <taxon>Cymbomonas</taxon>
    </lineage>
</organism>
<feature type="compositionally biased region" description="Basic and acidic residues" evidence="2">
    <location>
        <begin position="344"/>
        <end position="353"/>
    </location>
</feature>
<feature type="coiled-coil region" evidence="1">
    <location>
        <begin position="194"/>
        <end position="249"/>
    </location>
</feature>
<evidence type="ECO:0000313" key="3">
    <source>
        <dbReference type="EMBL" id="KAK3249834.1"/>
    </source>
</evidence>
<evidence type="ECO:0000313" key="5">
    <source>
        <dbReference type="Proteomes" id="UP001190700"/>
    </source>
</evidence>